<protein>
    <submittedName>
        <fullName evidence="2">Phosphoribosyltransferase family protein</fullName>
    </submittedName>
</protein>
<sequence length="204" mass="23633">MKCILCSRFKFIDLENLKKPLLFFEPVCQKCFRNIKITPRVRVIDGISIYSFYRYEDISMLIGSKYSIFGSRVLKILSKKASEYFFNSHNISLWEQAKIYGIAIDDCVRSHYSHTAVILREFCKHSFRPSYGALKAKNMVHYAGKSLLYRQSNPRNFIYTKKFDNVFIVDDIITTGTTIKEAKKTVEKNGSNVLFAIVLCDAKS</sequence>
<dbReference type="InterPro" id="IPR029057">
    <property type="entry name" value="PRTase-like"/>
</dbReference>
<evidence type="ECO:0000313" key="2">
    <source>
        <dbReference type="EMBL" id="MDP2539577.1"/>
    </source>
</evidence>
<dbReference type="Pfam" id="PF00156">
    <property type="entry name" value="Pribosyltran"/>
    <property type="match status" value="1"/>
</dbReference>
<comment type="caution">
    <text evidence="2">The sequence shown here is derived from an EMBL/GenBank/DDBJ whole genome shotgun (WGS) entry which is preliminary data.</text>
</comment>
<proteinExistence type="predicted"/>
<organism evidence="2 3">
    <name type="scientific">Helicobacter cappadocius</name>
    <dbReference type="NCBI Taxonomy" id="3063998"/>
    <lineage>
        <taxon>Bacteria</taxon>
        <taxon>Pseudomonadati</taxon>
        <taxon>Campylobacterota</taxon>
        <taxon>Epsilonproteobacteria</taxon>
        <taxon>Campylobacterales</taxon>
        <taxon>Helicobacteraceae</taxon>
        <taxon>Helicobacter</taxon>
    </lineage>
</organism>
<dbReference type="GO" id="GO:0016757">
    <property type="term" value="F:glycosyltransferase activity"/>
    <property type="evidence" value="ECO:0007669"/>
    <property type="project" value="UniProtKB-KW"/>
</dbReference>
<keyword evidence="2" id="KW-0808">Transferase</keyword>
<dbReference type="InterPro" id="IPR000836">
    <property type="entry name" value="PRTase_dom"/>
</dbReference>
<feature type="domain" description="Phosphoribosyltransferase" evidence="1">
    <location>
        <begin position="162"/>
        <end position="203"/>
    </location>
</feature>
<gene>
    <name evidence="2" type="ORF">Q5I06_07300</name>
</gene>
<keyword evidence="2" id="KW-0328">Glycosyltransferase</keyword>
<evidence type="ECO:0000313" key="3">
    <source>
        <dbReference type="Proteomes" id="UP001177258"/>
    </source>
</evidence>
<dbReference type="SUPFAM" id="SSF53271">
    <property type="entry name" value="PRTase-like"/>
    <property type="match status" value="1"/>
</dbReference>
<evidence type="ECO:0000259" key="1">
    <source>
        <dbReference type="Pfam" id="PF00156"/>
    </source>
</evidence>
<dbReference type="RefSeq" id="WP_305520930.1">
    <property type="nucleotide sequence ID" value="NZ_JAUYZK010000011.1"/>
</dbReference>
<dbReference type="EMBL" id="JAUYZK010000011">
    <property type="protein sequence ID" value="MDP2539577.1"/>
    <property type="molecule type" value="Genomic_DNA"/>
</dbReference>
<dbReference type="Gene3D" id="3.40.50.2020">
    <property type="match status" value="1"/>
</dbReference>
<dbReference type="CDD" id="cd06223">
    <property type="entry name" value="PRTases_typeI"/>
    <property type="match status" value="1"/>
</dbReference>
<dbReference type="Proteomes" id="UP001177258">
    <property type="component" value="Unassembled WGS sequence"/>
</dbReference>
<dbReference type="AlphaFoldDB" id="A0AA90PSX1"/>
<reference evidence="3" key="1">
    <citation type="journal article" date="2024" name="Syst. Appl. Microbiol.">
        <title>Helicobacter cappadocius sp. nov., from lizards: The first psychrotrophic Helicobacter species.</title>
        <authorList>
            <person name="Aydin F."/>
            <person name="Tarhane S."/>
            <person name="Karakaya E."/>
            <person name="Abay S."/>
            <person name="Kayman T."/>
            <person name="Guran O."/>
            <person name="Bozkurt E."/>
            <person name="Uzum N."/>
            <person name="Avci A."/>
            <person name="Olgun K."/>
            <person name="Jablonski D."/>
            <person name="Guran C."/>
            <person name="Burcin Saticioglu I."/>
        </authorList>
    </citation>
    <scope>NUCLEOTIDE SEQUENCE [LARGE SCALE GENOMIC DNA]</scope>
    <source>
        <strain evidence="3">faydin-H76</strain>
    </source>
</reference>
<accession>A0AA90PSX1</accession>
<name>A0AA90PSX1_9HELI</name>